<evidence type="ECO:0000313" key="2">
    <source>
        <dbReference type="EMBL" id="RYO81362.1"/>
    </source>
</evidence>
<sequence length="797" mass="85762">MASAHQHEAGDGRVRSGLLFSDADRSRAAGSSKSTDLGLYRHLSNKMTGVDEAKTGPSASTTQDETSAKGAKGSRSFKALPEAPSGRPYTTWKLASGEEIALLGALFPDNYQLNPDPQLPWVCPVRSCRALYSKRQGVDIHFCRSHEAEMFNDNLDGTLSSVGRRTGIALPAIVVSQRRQPLDSGGASMREPSLPPPYLPSRTNTQGLLAAPSASSSRPEPLKPAQAAVLPPPDRRPSDRRSPTLDFETIGARSLWKHIKPHLDRLPLRIRHDSTGGFLWKLLEMPKLRGLHIEPEAADTFRATTEFDIPSLALYLTGVEAPYPCFRCLCGKGPFKGCIIVHPEAPDDVRNALRCCACCYYKGHGDSCGLDASLIHGQQTPGMATSTEELSGPQTSNEPPILEEGTTDTRHHERPTPLLPKQTPAPGGPDEPTRLEAKSFGELAVECFVSQLKNDKNGKTALLSTTEITPGESSNSATSNASAQPSQCHTNEAVPDCSTSVPEEEPGTPPPVTPSRRSTRLVQKSSARASSPTPAPKTPAGRKQLTVRIPETPPSRSAQQHHGRVQEQDPDLSPVSTTRRSERLRTRTPATPSRPGGLRSPIASTEKRSSAGKRKLEEVENDSGGAATNMARFKRREVHLGSFNQASSSGSSVSSTMAPPTPVSAVSPQHRCRDVLELEDWEIAPGRVRSGKHNIAFSTAHLRTAKPVPVHPGIGFHIVTLHPGTTFGLEPLSDKIRIVSIAKGKVRLRISDADGVELTVNADGAVKVPPDTACVLENRLSTGATLHVCCLQQHQRT</sequence>
<feature type="region of interest" description="Disordered" evidence="1">
    <location>
        <begin position="46"/>
        <end position="88"/>
    </location>
</feature>
<feature type="region of interest" description="Disordered" evidence="1">
    <location>
        <begin position="22"/>
        <end position="41"/>
    </location>
</feature>
<feature type="region of interest" description="Disordered" evidence="1">
    <location>
        <begin position="467"/>
        <end position="629"/>
    </location>
</feature>
<dbReference type="EMBL" id="QJNS01000253">
    <property type="protein sequence ID" value="RYO81362.1"/>
    <property type="molecule type" value="Genomic_DNA"/>
</dbReference>
<dbReference type="SUPFAM" id="SSF51182">
    <property type="entry name" value="RmlC-like cupins"/>
    <property type="match status" value="1"/>
</dbReference>
<dbReference type="Pfam" id="PF12511">
    <property type="entry name" value="DUF3716"/>
    <property type="match status" value="1"/>
</dbReference>
<feature type="compositionally biased region" description="Low complexity" evidence="1">
    <location>
        <begin position="473"/>
        <end position="483"/>
    </location>
</feature>
<feature type="compositionally biased region" description="Low complexity" evidence="1">
    <location>
        <begin position="208"/>
        <end position="219"/>
    </location>
</feature>
<protein>
    <recommendedName>
        <fullName evidence="4">C2H2-type domain-containing protein</fullName>
    </recommendedName>
</protein>
<name>A0ABY0GZZ4_9PEZI</name>
<proteinExistence type="predicted"/>
<dbReference type="Proteomes" id="UP000294003">
    <property type="component" value="Unassembled WGS sequence"/>
</dbReference>
<feature type="region of interest" description="Disordered" evidence="1">
    <location>
        <begin position="179"/>
        <end position="244"/>
    </location>
</feature>
<organism evidence="2 3">
    <name type="scientific">Monosporascus cannonballus</name>
    <dbReference type="NCBI Taxonomy" id="155416"/>
    <lineage>
        <taxon>Eukaryota</taxon>
        <taxon>Fungi</taxon>
        <taxon>Dikarya</taxon>
        <taxon>Ascomycota</taxon>
        <taxon>Pezizomycotina</taxon>
        <taxon>Sordariomycetes</taxon>
        <taxon>Xylariomycetidae</taxon>
        <taxon>Xylariales</taxon>
        <taxon>Xylariales incertae sedis</taxon>
        <taxon>Monosporascus</taxon>
    </lineage>
</organism>
<feature type="compositionally biased region" description="Basic and acidic residues" evidence="1">
    <location>
        <begin position="233"/>
        <end position="243"/>
    </location>
</feature>
<evidence type="ECO:0000313" key="3">
    <source>
        <dbReference type="Proteomes" id="UP000294003"/>
    </source>
</evidence>
<accession>A0ABY0GZZ4</accession>
<dbReference type="InterPro" id="IPR011051">
    <property type="entry name" value="RmlC_Cupin_sf"/>
</dbReference>
<keyword evidence="3" id="KW-1185">Reference proteome</keyword>
<feature type="compositionally biased region" description="Basic and acidic residues" evidence="1">
    <location>
        <begin position="605"/>
        <end position="618"/>
    </location>
</feature>
<reference evidence="2 3" key="1">
    <citation type="submission" date="2018-06" db="EMBL/GenBank/DDBJ databases">
        <title>Complete Genomes of Monosporascus.</title>
        <authorList>
            <person name="Robinson A.J."/>
            <person name="Natvig D.O."/>
        </authorList>
    </citation>
    <scope>NUCLEOTIDE SEQUENCE [LARGE SCALE GENOMIC DNA]</scope>
    <source>
        <strain evidence="2 3">CBS 609.92</strain>
    </source>
</reference>
<feature type="region of interest" description="Disordered" evidence="1">
    <location>
        <begin position="380"/>
        <end position="435"/>
    </location>
</feature>
<dbReference type="InterPro" id="IPR022190">
    <property type="entry name" value="DUF3716"/>
</dbReference>
<evidence type="ECO:0000256" key="1">
    <source>
        <dbReference type="SAM" id="MobiDB-lite"/>
    </source>
</evidence>
<feature type="compositionally biased region" description="Polar residues" evidence="1">
    <location>
        <begin position="380"/>
        <end position="398"/>
    </location>
</feature>
<comment type="caution">
    <text evidence="2">The sequence shown here is derived from an EMBL/GenBank/DDBJ whole genome shotgun (WGS) entry which is preliminary data.</text>
</comment>
<evidence type="ECO:0008006" key="4">
    <source>
        <dbReference type="Google" id="ProtNLM"/>
    </source>
</evidence>
<gene>
    <name evidence="2" type="ORF">DL762_007141</name>
</gene>
<feature type="region of interest" description="Disordered" evidence="1">
    <location>
        <begin position="644"/>
        <end position="669"/>
    </location>
</feature>